<sequence length="83" mass="8662">MLLRLPRLNDRQRLRLLGIGAGLYLGLIGLVTWQALRGQPLLAPDGLTLAALAGLLGLAGLSAASILFAGSRRGRIARVGPIP</sequence>
<feature type="transmembrane region" description="Helical" evidence="1">
    <location>
        <begin position="48"/>
        <end position="69"/>
    </location>
</feature>
<evidence type="ECO:0000256" key="1">
    <source>
        <dbReference type="SAM" id="Phobius"/>
    </source>
</evidence>
<evidence type="ECO:0000313" key="3">
    <source>
        <dbReference type="Proteomes" id="UP000236569"/>
    </source>
</evidence>
<keyword evidence="3" id="KW-1185">Reference proteome</keyword>
<reference evidence="3" key="1">
    <citation type="submission" date="2018-01" db="EMBL/GenBank/DDBJ databases">
        <title>Draft Genome Sequence of the Radioresistant Bacterium Deinococcus aerius TR0125, Isolated from the Higher Atmosphere above Japan.</title>
        <authorList>
            <person name="Satoh K."/>
            <person name="Arai H."/>
            <person name="Sanzen T."/>
            <person name="Kawaguchi Y."/>
            <person name="Hayashi H."/>
            <person name="Yokobori S."/>
            <person name="Yamagishi A."/>
            <person name="Oono Y."/>
            <person name="Narumi I."/>
        </authorList>
    </citation>
    <scope>NUCLEOTIDE SEQUENCE [LARGE SCALE GENOMIC DNA]</scope>
    <source>
        <strain evidence="3">TR0125</strain>
    </source>
</reference>
<comment type="caution">
    <text evidence="2">The sequence shown here is derived from an EMBL/GenBank/DDBJ whole genome shotgun (WGS) entry which is preliminary data.</text>
</comment>
<keyword evidence="1" id="KW-0812">Transmembrane</keyword>
<gene>
    <name evidence="2" type="ORF">DAERI_010565</name>
</gene>
<dbReference type="RefSeq" id="WP_235610207.1">
    <property type="nucleotide sequence ID" value="NZ_BFAG01000001.1"/>
</dbReference>
<evidence type="ECO:0000313" key="2">
    <source>
        <dbReference type="EMBL" id="GBF04393.1"/>
    </source>
</evidence>
<keyword evidence="1" id="KW-0472">Membrane</keyword>
<dbReference type="Proteomes" id="UP000236569">
    <property type="component" value="Unassembled WGS sequence"/>
</dbReference>
<proteinExistence type="predicted"/>
<feature type="transmembrane region" description="Helical" evidence="1">
    <location>
        <begin position="16"/>
        <end position="36"/>
    </location>
</feature>
<organism evidence="2 3">
    <name type="scientific">Deinococcus aerius</name>
    <dbReference type="NCBI Taxonomy" id="200253"/>
    <lineage>
        <taxon>Bacteria</taxon>
        <taxon>Thermotogati</taxon>
        <taxon>Deinococcota</taxon>
        <taxon>Deinococci</taxon>
        <taxon>Deinococcales</taxon>
        <taxon>Deinococcaceae</taxon>
        <taxon>Deinococcus</taxon>
    </lineage>
</organism>
<accession>A0A2I9CS14</accession>
<name>A0A2I9CS14_9DEIO</name>
<keyword evidence="1" id="KW-1133">Transmembrane helix</keyword>
<dbReference type="EMBL" id="BFAG01000001">
    <property type="protein sequence ID" value="GBF04393.1"/>
    <property type="molecule type" value="Genomic_DNA"/>
</dbReference>
<dbReference type="AlphaFoldDB" id="A0A2I9CS14"/>
<protein>
    <submittedName>
        <fullName evidence="2">Uncharacterized protein</fullName>
    </submittedName>
</protein>